<sequence>FANLYSDAAEAIAARRCGTSADPLALHFPNAVDGVKGVAFVEAAITSSLSNGAWTSVG</sequence>
<feature type="non-terminal residue" evidence="1">
    <location>
        <position position="1"/>
    </location>
</feature>
<name>X0XBN4_9ZZZZ</name>
<evidence type="ECO:0000313" key="1">
    <source>
        <dbReference type="EMBL" id="GAG40470.1"/>
    </source>
</evidence>
<organism evidence="1">
    <name type="scientific">marine sediment metagenome</name>
    <dbReference type="NCBI Taxonomy" id="412755"/>
    <lineage>
        <taxon>unclassified sequences</taxon>
        <taxon>metagenomes</taxon>
        <taxon>ecological metagenomes</taxon>
    </lineage>
</organism>
<reference evidence="1" key="1">
    <citation type="journal article" date="2014" name="Front. Microbiol.">
        <title>High frequency of phylogenetically diverse reductive dehalogenase-homologous genes in deep subseafloor sedimentary metagenomes.</title>
        <authorList>
            <person name="Kawai M."/>
            <person name="Futagami T."/>
            <person name="Toyoda A."/>
            <person name="Takaki Y."/>
            <person name="Nishi S."/>
            <person name="Hori S."/>
            <person name="Arai W."/>
            <person name="Tsubouchi T."/>
            <person name="Morono Y."/>
            <person name="Uchiyama I."/>
            <person name="Ito T."/>
            <person name="Fujiyama A."/>
            <person name="Inagaki F."/>
            <person name="Takami H."/>
        </authorList>
    </citation>
    <scope>NUCLEOTIDE SEQUENCE</scope>
    <source>
        <strain evidence="1">Expedition CK06-06</strain>
    </source>
</reference>
<accession>X0XBN4</accession>
<comment type="caution">
    <text evidence="1">The sequence shown here is derived from an EMBL/GenBank/DDBJ whole genome shotgun (WGS) entry which is preliminary data.</text>
</comment>
<dbReference type="EMBL" id="BARS01043541">
    <property type="protein sequence ID" value="GAG40470.1"/>
    <property type="molecule type" value="Genomic_DNA"/>
</dbReference>
<gene>
    <name evidence="1" type="ORF">S01H1_65909</name>
</gene>
<proteinExistence type="predicted"/>
<dbReference type="AlphaFoldDB" id="X0XBN4"/>
<protein>
    <recommendedName>
        <fullName evidence="2">Gfo/Idh/MocA-like oxidoreductase C-terminal domain-containing protein</fullName>
    </recommendedName>
</protein>
<evidence type="ECO:0008006" key="2">
    <source>
        <dbReference type="Google" id="ProtNLM"/>
    </source>
</evidence>